<name>A0AAW6HUN7_XYLFS</name>
<evidence type="ECO:0000313" key="1">
    <source>
        <dbReference type="EMBL" id="MDC6408129.1"/>
    </source>
</evidence>
<dbReference type="EMBL" id="JAJKGN010000001">
    <property type="protein sequence ID" value="MDC6408129.1"/>
    <property type="molecule type" value="Genomic_DNA"/>
</dbReference>
<sequence>MNNPSNEKHQDTPPLELSDECVSNFSELIKALAAYKEINAKKEGEETEQELDND</sequence>
<evidence type="ECO:0000313" key="2">
    <source>
        <dbReference type="EMBL" id="MDC6408608.1"/>
    </source>
</evidence>
<reference evidence="1" key="2">
    <citation type="journal article" date="2023" name="Commun. Biol.">
        <title>Suspicions of two bridgehead invasions of Xylella fastidiosa subsp. multiplex in France.</title>
        <authorList>
            <person name="Dupas E."/>
            <person name="Durand K."/>
            <person name="Rieux A."/>
            <person name="Briand M."/>
            <person name="Pruvost O."/>
            <person name="Cunty A."/>
            <person name="Denance N."/>
            <person name="Donnadieu C."/>
            <person name="Legendre B."/>
            <person name="Lopez-Roques C."/>
            <person name="Cesbron S."/>
            <person name="Ravigne V."/>
            <person name="Jacques M.A."/>
        </authorList>
    </citation>
    <scope>NUCLEOTIDE SEQUENCE</scope>
    <source>
        <strain evidence="1">CFBP8070</strain>
    </source>
</reference>
<dbReference type="RefSeq" id="WP_004086189.1">
    <property type="nucleotide sequence ID" value="NZ_CP047134.1"/>
</dbReference>
<dbReference type="EMBL" id="JAJKGN010000001">
    <property type="protein sequence ID" value="MDC6408608.1"/>
    <property type="molecule type" value="Genomic_DNA"/>
</dbReference>
<evidence type="ECO:0000313" key="3">
    <source>
        <dbReference type="Proteomes" id="UP001220702"/>
    </source>
</evidence>
<gene>
    <name evidence="1" type="ORF">LOK82_05575</name>
    <name evidence="2" type="ORF">LOK82_08185</name>
</gene>
<accession>A0AAW6HUN7</accession>
<organism evidence="1 3">
    <name type="scientific">Xylella fastidiosa subsp. multiplex</name>
    <dbReference type="NCBI Taxonomy" id="644357"/>
    <lineage>
        <taxon>Bacteria</taxon>
        <taxon>Pseudomonadati</taxon>
        <taxon>Pseudomonadota</taxon>
        <taxon>Gammaproteobacteria</taxon>
        <taxon>Lysobacterales</taxon>
        <taxon>Lysobacteraceae</taxon>
        <taxon>Xylella</taxon>
    </lineage>
</organism>
<protein>
    <submittedName>
        <fullName evidence="1">Uncharacterized protein</fullName>
    </submittedName>
</protein>
<proteinExistence type="predicted"/>
<comment type="caution">
    <text evidence="1">The sequence shown here is derived from an EMBL/GenBank/DDBJ whole genome shotgun (WGS) entry which is preliminary data.</text>
</comment>
<dbReference type="Proteomes" id="UP001220702">
    <property type="component" value="Unassembled WGS sequence"/>
</dbReference>
<dbReference type="AlphaFoldDB" id="A0AAW6HUN7"/>
<reference evidence="1" key="1">
    <citation type="submission" date="2021-11" db="EMBL/GenBank/DDBJ databases">
        <authorList>
            <person name="Denance N."/>
            <person name="Briand M."/>
            <person name="Dupas E."/>
            <person name="Durand K."/>
            <person name="Legendre B."/>
            <person name="Cunty A."/>
            <person name="Donnadieu C."/>
            <person name="Lopez Roques C."/>
            <person name="Cesbron S."/>
            <person name="Jacques M.A."/>
        </authorList>
    </citation>
    <scope>NUCLEOTIDE SEQUENCE</scope>
    <source>
        <strain evidence="1">CFBP8070</strain>
    </source>
</reference>